<reference evidence="2" key="1">
    <citation type="journal article" date="2023" name="Plant J.">
        <title>Genome sequences and population genomics provide insights into the demographic history, inbreeding, and mutation load of two 'living fossil' tree species of Dipteronia.</title>
        <authorList>
            <person name="Feng Y."/>
            <person name="Comes H.P."/>
            <person name="Chen J."/>
            <person name="Zhu S."/>
            <person name="Lu R."/>
            <person name="Zhang X."/>
            <person name="Li P."/>
            <person name="Qiu J."/>
            <person name="Olsen K.M."/>
            <person name="Qiu Y."/>
        </authorList>
    </citation>
    <scope>NUCLEOTIDE SEQUENCE</scope>
    <source>
        <strain evidence="2">NBL</strain>
    </source>
</reference>
<protein>
    <submittedName>
        <fullName evidence="2">Uncharacterized protein</fullName>
    </submittedName>
</protein>
<gene>
    <name evidence="2" type="ORF">Dsin_022522</name>
</gene>
<dbReference type="GO" id="GO:0005634">
    <property type="term" value="C:nucleus"/>
    <property type="evidence" value="ECO:0007669"/>
    <property type="project" value="TreeGrafter"/>
</dbReference>
<dbReference type="Proteomes" id="UP001281410">
    <property type="component" value="Unassembled WGS sequence"/>
</dbReference>
<keyword evidence="3" id="KW-1185">Reference proteome</keyword>
<accession>A0AAE0E182</accession>
<dbReference type="PANTHER" id="PTHR34661">
    <property type="entry name" value="INCREASED DNA METHYLATION 3"/>
    <property type="match status" value="1"/>
</dbReference>
<evidence type="ECO:0000313" key="3">
    <source>
        <dbReference type="Proteomes" id="UP001281410"/>
    </source>
</evidence>
<dbReference type="EMBL" id="JANJYJ010000007">
    <property type="protein sequence ID" value="KAK3199107.1"/>
    <property type="molecule type" value="Genomic_DNA"/>
</dbReference>
<feature type="compositionally biased region" description="Basic and acidic residues" evidence="1">
    <location>
        <begin position="9"/>
        <end position="20"/>
    </location>
</feature>
<proteinExistence type="predicted"/>
<dbReference type="AlphaFoldDB" id="A0AAE0E182"/>
<sequence>MVSDIPLETNRRDANTKSKGQDVIGVTPENTLPYDGPTVLAQLKMTENWADITAAAKSGFALTGSTAMGHVGPIIGLMDVGECEDLYLFRVALPGVKRDDSTREVSTQILPGFRNENSESMPTGTLLDDLLAAWSSCRGKVFWKFWNGWDSGRNREERKTYYPHLSTMNCPGPTQDDRKRLERDSPAIIFLPSQPSKQKWADITAAAKSGFALTGSTAMGHVGPIIGLMDVGECEDLYLFRVALPGVKRDDSTREVSTQILPGFRNENSESMPTGTLLDDLLAAWSSCRGRVFWKFWNGWDSGRNREERKTYYPHLSTMNW</sequence>
<dbReference type="PANTHER" id="PTHR34661:SF3">
    <property type="entry name" value="INCREASED DNA METHYLATION 2"/>
    <property type="match status" value="1"/>
</dbReference>
<feature type="region of interest" description="Disordered" evidence="1">
    <location>
        <begin position="1"/>
        <end position="21"/>
    </location>
</feature>
<evidence type="ECO:0000256" key="1">
    <source>
        <dbReference type="SAM" id="MobiDB-lite"/>
    </source>
</evidence>
<name>A0AAE0E182_9ROSI</name>
<evidence type="ECO:0000313" key="2">
    <source>
        <dbReference type="EMBL" id="KAK3199107.1"/>
    </source>
</evidence>
<comment type="caution">
    <text evidence="2">The sequence shown here is derived from an EMBL/GenBank/DDBJ whole genome shotgun (WGS) entry which is preliminary data.</text>
</comment>
<organism evidence="2 3">
    <name type="scientific">Dipteronia sinensis</name>
    <dbReference type="NCBI Taxonomy" id="43782"/>
    <lineage>
        <taxon>Eukaryota</taxon>
        <taxon>Viridiplantae</taxon>
        <taxon>Streptophyta</taxon>
        <taxon>Embryophyta</taxon>
        <taxon>Tracheophyta</taxon>
        <taxon>Spermatophyta</taxon>
        <taxon>Magnoliopsida</taxon>
        <taxon>eudicotyledons</taxon>
        <taxon>Gunneridae</taxon>
        <taxon>Pentapetalae</taxon>
        <taxon>rosids</taxon>
        <taxon>malvids</taxon>
        <taxon>Sapindales</taxon>
        <taxon>Sapindaceae</taxon>
        <taxon>Hippocastanoideae</taxon>
        <taxon>Acereae</taxon>
        <taxon>Dipteronia</taxon>
    </lineage>
</organism>
<dbReference type="InterPro" id="IPR039321">
    <property type="entry name" value="IDM2/3-like"/>
</dbReference>